<dbReference type="SUPFAM" id="SSF52743">
    <property type="entry name" value="Subtilisin-like"/>
    <property type="match status" value="1"/>
</dbReference>
<sequence length="413" mass="42604">MINVRNIALFFGALLPAVLAAPTPITKRADIIEGKYIVTLKTGTTVESHLNWVSDVQKRSLSTRNTAGVEKTYSISDWQAYAGEFDDATIAEIKANPDVALVEPDTVVTLPYFEEEESKLEKKALTTQSGATWGLGAISHKSGPSTSYVYDSTAGAGTYAYVVDSGIIIAHNEFDNGRASLGYNAAGGTHTDTLGHGTHVAGTIGGKTYGVSKSASLISVKVFSGTTSTTSIILDGFNWAVNDIVSKGRTTKSAINMSLGGPSSTTWTTAINSAFSQGVISIVAAGNGDNSGVAQPVSSYSPANVANAITVSATDSSFVKASWANYGAGVDVFAPGVSILSAWYTSNSATNTISGTSMATPHTVGLALYLLGLENLTTPAALADRIKALAVTGKVTGSLNGSPNVFIYNGNGA</sequence>
<evidence type="ECO:0000259" key="9">
    <source>
        <dbReference type="Pfam" id="PF00082"/>
    </source>
</evidence>
<dbReference type="InterPro" id="IPR010259">
    <property type="entry name" value="S8pro/Inhibitor_I9"/>
</dbReference>
<evidence type="ECO:0000313" key="11">
    <source>
        <dbReference type="EMBL" id="KAF2646538.1"/>
    </source>
</evidence>
<dbReference type="Proteomes" id="UP000799753">
    <property type="component" value="Unassembled WGS sequence"/>
</dbReference>
<evidence type="ECO:0000256" key="6">
    <source>
        <dbReference type="PROSITE-ProRule" id="PRU01240"/>
    </source>
</evidence>
<dbReference type="FunFam" id="3.40.50.200:FF:000007">
    <property type="entry name" value="Subtilisin-like serine protease"/>
    <property type="match status" value="1"/>
</dbReference>
<dbReference type="InterPro" id="IPR000209">
    <property type="entry name" value="Peptidase_S8/S53_dom"/>
</dbReference>
<keyword evidence="12" id="KW-1185">Reference proteome</keyword>
<feature type="active site" description="Charge relay system" evidence="6">
    <location>
        <position position="164"/>
    </location>
</feature>
<dbReference type="InterPro" id="IPR034193">
    <property type="entry name" value="PCSK9_ProteinaseK-like"/>
</dbReference>
<dbReference type="InterPro" id="IPR022398">
    <property type="entry name" value="Peptidase_S8_His-AS"/>
</dbReference>
<keyword evidence="5 6" id="KW-0720">Serine protease</keyword>
<evidence type="ECO:0000256" key="5">
    <source>
        <dbReference type="ARBA" id="ARBA00022825"/>
    </source>
</evidence>
<dbReference type="PROSITE" id="PS00137">
    <property type="entry name" value="SUBTILASE_HIS"/>
    <property type="match status" value="1"/>
</dbReference>
<keyword evidence="4 6" id="KW-0378">Hydrolase</keyword>
<dbReference type="OrthoDB" id="206201at2759"/>
<dbReference type="GO" id="GO:0006508">
    <property type="term" value="P:proteolysis"/>
    <property type="evidence" value="ECO:0007669"/>
    <property type="project" value="UniProtKB-KW"/>
</dbReference>
<dbReference type="SUPFAM" id="SSF54897">
    <property type="entry name" value="Protease propeptides/inhibitors"/>
    <property type="match status" value="1"/>
</dbReference>
<proteinExistence type="inferred from homology"/>
<evidence type="ECO:0000256" key="3">
    <source>
        <dbReference type="ARBA" id="ARBA00022729"/>
    </source>
</evidence>
<feature type="chain" id="PRO_5025429513" evidence="8">
    <location>
        <begin position="21"/>
        <end position="413"/>
    </location>
</feature>
<dbReference type="InterPro" id="IPR015500">
    <property type="entry name" value="Peptidase_S8_subtilisin-rel"/>
</dbReference>
<dbReference type="PROSITE" id="PS51892">
    <property type="entry name" value="SUBTILASE"/>
    <property type="match status" value="1"/>
</dbReference>
<evidence type="ECO:0000256" key="7">
    <source>
        <dbReference type="RuleBase" id="RU003355"/>
    </source>
</evidence>
<dbReference type="InterPro" id="IPR023827">
    <property type="entry name" value="Peptidase_S8_Asp-AS"/>
</dbReference>
<keyword evidence="2 6" id="KW-0645">Protease</keyword>
<accession>A0A6A6SJG6</accession>
<dbReference type="PANTHER" id="PTHR43806:SF58">
    <property type="entry name" value="ALKALINE PROTEASE 1-RELATED"/>
    <property type="match status" value="1"/>
</dbReference>
<dbReference type="InterPro" id="IPR050131">
    <property type="entry name" value="Peptidase_S8_subtilisin-like"/>
</dbReference>
<dbReference type="InterPro" id="IPR036852">
    <property type="entry name" value="Peptidase_S8/S53_dom_sf"/>
</dbReference>
<dbReference type="PROSITE" id="PS00136">
    <property type="entry name" value="SUBTILASE_ASP"/>
    <property type="match status" value="1"/>
</dbReference>
<feature type="active site" description="Charge relay system" evidence="6">
    <location>
        <position position="357"/>
    </location>
</feature>
<dbReference type="Pfam" id="PF05922">
    <property type="entry name" value="Inhibitor_I9"/>
    <property type="match status" value="1"/>
</dbReference>
<dbReference type="Pfam" id="PF00082">
    <property type="entry name" value="Peptidase_S8"/>
    <property type="match status" value="1"/>
</dbReference>
<protein>
    <submittedName>
        <fullName evidence="11">Subtilisin-like protein</fullName>
    </submittedName>
</protein>
<dbReference type="GO" id="GO:0004252">
    <property type="term" value="F:serine-type endopeptidase activity"/>
    <property type="evidence" value="ECO:0007669"/>
    <property type="project" value="UniProtKB-UniRule"/>
</dbReference>
<dbReference type="EMBL" id="MU006776">
    <property type="protein sequence ID" value="KAF2646538.1"/>
    <property type="molecule type" value="Genomic_DNA"/>
</dbReference>
<feature type="domain" description="Inhibitor I9" evidence="10">
    <location>
        <begin position="35"/>
        <end position="110"/>
    </location>
</feature>
<dbReference type="AlphaFoldDB" id="A0A6A6SJG6"/>
<reference evidence="11" key="1">
    <citation type="journal article" date="2020" name="Stud. Mycol.">
        <title>101 Dothideomycetes genomes: a test case for predicting lifestyles and emergence of pathogens.</title>
        <authorList>
            <person name="Haridas S."/>
            <person name="Albert R."/>
            <person name="Binder M."/>
            <person name="Bloem J."/>
            <person name="Labutti K."/>
            <person name="Salamov A."/>
            <person name="Andreopoulos B."/>
            <person name="Baker S."/>
            <person name="Barry K."/>
            <person name="Bills G."/>
            <person name="Bluhm B."/>
            <person name="Cannon C."/>
            <person name="Castanera R."/>
            <person name="Culley D."/>
            <person name="Daum C."/>
            <person name="Ezra D."/>
            <person name="Gonzalez J."/>
            <person name="Henrissat B."/>
            <person name="Kuo A."/>
            <person name="Liang C."/>
            <person name="Lipzen A."/>
            <person name="Lutzoni F."/>
            <person name="Magnuson J."/>
            <person name="Mondo S."/>
            <person name="Nolan M."/>
            <person name="Ohm R."/>
            <person name="Pangilinan J."/>
            <person name="Park H.-J."/>
            <person name="Ramirez L."/>
            <person name="Alfaro M."/>
            <person name="Sun H."/>
            <person name="Tritt A."/>
            <person name="Yoshinaga Y."/>
            <person name="Zwiers L.-H."/>
            <person name="Turgeon B."/>
            <person name="Goodwin S."/>
            <person name="Spatafora J."/>
            <person name="Crous P."/>
            <person name="Grigoriev I."/>
        </authorList>
    </citation>
    <scope>NUCLEOTIDE SEQUENCE</scope>
    <source>
        <strain evidence="11">CBS 473.64</strain>
    </source>
</reference>
<dbReference type="InterPro" id="IPR023828">
    <property type="entry name" value="Peptidase_S8_Ser-AS"/>
</dbReference>
<dbReference type="CDD" id="cd04077">
    <property type="entry name" value="Peptidases_S8_PCSK9_ProteinaseK_like"/>
    <property type="match status" value="1"/>
</dbReference>
<comment type="similarity">
    <text evidence="1 6 7">Belongs to the peptidase S8 family.</text>
</comment>
<dbReference type="PRINTS" id="PR00723">
    <property type="entry name" value="SUBTILISIN"/>
</dbReference>
<dbReference type="PANTHER" id="PTHR43806">
    <property type="entry name" value="PEPTIDASE S8"/>
    <property type="match status" value="1"/>
</dbReference>
<feature type="signal peptide" evidence="8">
    <location>
        <begin position="1"/>
        <end position="20"/>
    </location>
</feature>
<evidence type="ECO:0000256" key="8">
    <source>
        <dbReference type="SAM" id="SignalP"/>
    </source>
</evidence>
<dbReference type="PROSITE" id="PS00138">
    <property type="entry name" value="SUBTILASE_SER"/>
    <property type="match status" value="1"/>
</dbReference>
<gene>
    <name evidence="11" type="ORF">P280DRAFT_440696</name>
</gene>
<evidence type="ECO:0000259" key="10">
    <source>
        <dbReference type="Pfam" id="PF05922"/>
    </source>
</evidence>
<dbReference type="Gene3D" id="3.40.50.200">
    <property type="entry name" value="Peptidase S8/S53 domain"/>
    <property type="match status" value="1"/>
</dbReference>
<feature type="domain" description="Peptidase S8/S53" evidence="9">
    <location>
        <begin position="162"/>
        <end position="390"/>
    </location>
</feature>
<evidence type="ECO:0000313" key="12">
    <source>
        <dbReference type="Proteomes" id="UP000799753"/>
    </source>
</evidence>
<evidence type="ECO:0000256" key="2">
    <source>
        <dbReference type="ARBA" id="ARBA00022670"/>
    </source>
</evidence>
<evidence type="ECO:0000256" key="4">
    <source>
        <dbReference type="ARBA" id="ARBA00022801"/>
    </source>
</evidence>
<keyword evidence="3 8" id="KW-0732">Signal</keyword>
<organism evidence="11 12">
    <name type="scientific">Massarina eburnea CBS 473.64</name>
    <dbReference type="NCBI Taxonomy" id="1395130"/>
    <lineage>
        <taxon>Eukaryota</taxon>
        <taxon>Fungi</taxon>
        <taxon>Dikarya</taxon>
        <taxon>Ascomycota</taxon>
        <taxon>Pezizomycotina</taxon>
        <taxon>Dothideomycetes</taxon>
        <taxon>Pleosporomycetidae</taxon>
        <taxon>Pleosporales</taxon>
        <taxon>Massarineae</taxon>
        <taxon>Massarinaceae</taxon>
        <taxon>Massarina</taxon>
    </lineage>
</organism>
<dbReference type="Gene3D" id="3.30.70.80">
    <property type="entry name" value="Peptidase S8 propeptide/proteinase inhibitor I9"/>
    <property type="match status" value="1"/>
</dbReference>
<feature type="active site" description="Charge relay system" evidence="6">
    <location>
        <position position="196"/>
    </location>
</feature>
<dbReference type="InterPro" id="IPR037045">
    <property type="entry name" value="S8pro/Inhibitor_I9_sf"/>
</dbReference>
<name>A0A6A6SJG6_9PLEO</name>
<dbReference type="GO" id="GO:0005576">
    <property type="term" value="C:extracellular region"/>
    <property type="evidence" value="ECO:0007669"/>
    <property type="project" value="UniProtKB-ARBA"/>
</dbReference>
<evidence type="ECO:0000256" key="1">
    <source>
        <dbReference type="ARBA" id="ARBA00011073"/>
    </source>
</evidence>